<dbReference type="GO" id="GO:0008270">
    <property type="term" value="F:zinc ion binding"/>
    <property type="evidence" value="ECO:0007669"/>
    <property type="project" value="UniProtKB-KW"/>
</dbReference>
<accession>A0A1I8MPY3</accession>
<dbReference type="InterPro" id="IPR001841">
    <property type="entry name" value="Znf_RING"/>
</dbReference>
<dbReference type="AlphaFoldDB" id="A0A1I8MPY3"/>
<protein>
    <submittedName>
        <fullName evidence="8">Uncharacterized protein LOC101897073</fullName>
    </submittedName>
</protein>
<dbReference type="OrthoDB" id="8062037at2759"/>
<dbReference type="Gene3D" id="3.10.110.10">
    <property type="entry name" value="Ubiquitin Conjugating Enzyme"/>
    <property type="match status" value="1"/>
</dbReference>
<dbReference type="InterPro" id="IPR006575">
    <property type="entry name" value="RWD_dom"/>
</dbReference>
<dbReference type="VEuPathDB" id="VectorBase:MDOA007231"/>
<dbReference type="Gene3D" id="3.30.40.10">
    <property type="entry name" value="Zinc/RING finger domain, C3HC4 (zinc finger)"/>
    <property type="match status" value="1"/>
</dbReference>
<dbReference type="SUPFAM" id="SSF54495">
    <property type="entry name" value="UBC-like"/>
    <property type="match status" value="1"/>
</dbReference>
<proteinExistence type="predicted"/>
<evidence type="ECO:0000259" key="5">
    <source>
        <dbReference type="PROSITE" id="PS50908"/>
    </source>
</evidence>
<evidence type="ECO:0000313" key="8">
    <source>
        <dbReference type="RefSeq" id="XP_005190725.1"/>
    </source>
</evidence>
<dbReference type="SUPFAM" id="SSF57850">
    <property type="entry name" value="RING/U-box"/>
    <property type="match status" value="1"/>
</dbReference>
<evidence type="ECO:0000313" key="7">
    <source>
        <dbReference type="Proteomes" id="UP001652621"/>
    </source>
</evidence>
<dbReference type="GeneID" id="101897073"/>
<keyword evidence="1 3" id="KW-0479">Metal-binding</keyword>
<keyword evidence="1 3" id="KW-0863">Zinc-finger</keyword>
<dbReference type="PROSITE" id="PS50089">
    <property type="entry name" value="ZF_RING_2"/>
    <property type="match status" value="1"/>
</dbReference>
<dbReference type="InterPro" id="IPR013083">
    <property type="entry name" value="Znf_RING/FYVE/PHD"/>
</dbReference>
<keyword evidence="2" id="KW-0862">Zinc</keyword>
<feature type="domain" description="RWD" evidence="5">
    <location>
        <begin position="9"/>
        <end position="113"/>
    </location>
</feature>
<dbReference type="KEGG" id="mde:101897073"/>
<dbReference type="PANTHER" id="PTHR40237:SF1">
    <property type="entry name" value="LD44813P"/>
    <property type="match status" value="1"/>
</dbReference>
<dbReference type="EnsemblMetazoa" id="MDOA007231-RA">
    <property type="protein sequence ID" value="MDOA007231-PA"/>
    <property type="gene ID" value="MDOA007231"/>
</dbReference>
<dbReference type="VEuPathDB" id="VectorBase:MDOMA2_006049"/>
<sequence length="369" mass="42262">MSIIEFEIDEVRKLCENVVPNSKIIACTAAAPAPFIRVDIHENQFYRQLTACLRFPNDYPKEAVLIELKSKTLSDKFLQGLTSVCEKQLQQEFLGKPQCLKVLKFLQQYVQDNPLCVCFDEIQQLRKDLGPEATADQLKLKQKASAIHFTAKGGEYYYRLKAVVPDDYPQHCVELQQQETNLPAILLRYLNGQSREIARQCVEPPLRMPKGKTIADFQPVPSLYRALKFCLEATRGFHMEECPICGQLVLPRNPNDLEKDENKDSYVERVYCGHLFHQGCLKLYLSEPPFPKGGKLCPAKRRHLRSDATYYMGGMQGSKMPKILPDEGGACGIRLAHDRWVVNVKVAESRWAQKQARQRELEEVVDFLK</sequence>
<dbReference type="RefSeq" id="XP_005190725.1">
    <property type="nucleotide sequence ID" value="XM_005190668.3"/>
</dbReference>
<dbReference type="PANTHER" id="PTHR40237">
    <property type="entry name" value="LD44813P"/>
    <property type="match status" value="1"/>
</dbReference>
<name>A0A1I8MPY3_MUSDO</name>
<evidence type="ECO:0000256" key="3">
    <source>
        <dbReference type="PROSITE-ProRule" id="PRU00175"/>
    </source>
</evidence>
<dbReference type="PROSITE" id="PS50908">
    <property type="entry name" value="RWD"/>
    <property type="match status" value="1"/>
</dbReference>
<dbReference type="Pfam" id="PF05773">
    <property type="entry name" value="RWD"/>
    <property type="match status" value="1"/>
</dbReference>
<dbReference type="Proteomes" id="UP001652621">
    <property type="component" value="Unplaced"/>
</dbReference>
<evidence type="ECO:0000256" key="2">
    <source>
        <dbReference type="ARBA" id="ARBA00022833"/>
    </source>
</evidence>
<evidence type="ECO:0000259" key="4">
    <source>
        <dbReference type="PROSITE" id="PS50089"/>
    </source>
</evidence>
<reference evidence="6" key="1">
    <citation type="submission" date="2020-05" db="UniProtKB">
        <authorList>
            <consortium name="EnsemblMetazoa"/>
        </authorList>
    </citation>
    <scope>IDENTIFICATION</scope>
    <source>
        <strain evidence="6">Aabys</strain>
    </source>
</reference>
<dbReference type="CDD" id="cd11605">
    <property type="entry name" value="RWD_DRWD_ELF-like"/>
    <property type="match status" value="1"/>
</dbReference>
<gene>
    <name evidence="6" type="primary">101897073</name>
    <name evidence="8" type="synonym">LOC101897073</name>
</gene>
<organism evidence="6">
    <name type="scientific">Musca domestica</name>
    <name type="common">House fly</name>
    <dbReference type="NCBI Taxonomy" id="7370"/>
    <lineage>
        <taxon>Eukaryota</taxon>
        <taxon>Metazoa</taxon>
        <taxon>Ecdysozoa</taxon>
        <taxon>Arthropoda</taxon>
        <taxon>Hexapoda</taxon>
        <taxon>Insecta</taxon>
        <taxon>Pterygota</taxon>
        <taxon>Neoptera</taxon>
        <taxon>Endopterygota</taxon>
        <taxon>Diptera</taxon>
        <taxon>Brachycera</taxon>
        <taxon>Muscomorpha</taxon>
        <taxon>Muscoidea</taxon>
        <taxon>Muscidae</taxon>
        <taxon>Musca</taxon>
    </lineage>
</organism>
<dbReference type="eggNOG" id="ENOG502QQF2">
    <property type="taxonomic scope" value="Eukaryota"/>
</dbReference>
<keyword evidence="7" id="KW-1185">Reference proteome</keyword>
<reference evidence="8" key="2">
    <citation type="submission" date="2025-04" db="UniProtKB">
        <authorList>
            <consortium name="RefSeq"/>
        </authorList>
    </citation>
    <scope>IDENTIFICATION</scope>
    <source>
        <strain evidence="8">Aabys</strain>
    </source>
</reference>
<evidence type="ECO:0000256" key="1">
    <source>
        <dbReference type="ARBA" id="ARBA00022771"/>
    </source>
</evidence>
<dbReference type="InterPro" id="IPR016135">
    <property type="entry name" value="UBQ-conjugating_enzyme/RWD"/>
</dbReference>
<feature type="domain" description="RING-type" evidence="4">
    <location>
        <begin position="242"/>
        <end position="301"/>
    </location>
</feature>
<evidence type="ECO:0000313" key="6">
    <source>
        <dbReference type="EnsemblMetazoa" id="MDOA007231-PA"/>
    </source>
</evidence>